<evidence type="ECO:0000259" key="2">
    <source>
        <dbReference type="Pfam" id="PF19051"/>
    </source>
</evidence>
<dbReference type="InterPro" id="IPR050463">
    <property type="entry name" value="Gfo/Idh/MocA_oxidrdct_glycsds"/>
</dbReference>
<dbReference type="Pfam" id="PF01408">
    <property type="entry name" value="GFO_IDH_MocA"/>
    <property type="match status" value="1"/>
</dbReference>
<dbReference type="Pfam" id="PF19051">
    <property type="entry name" value="GFO_IDH_MocA_C2"/>
    <property type="match status" value="2"/>
</dbReference>
<dbReference type="InterPro" id="IPR036291">
    <property type="entry name" value="NAD(P)-bd_dom_sf"/>
</dbReference>
<accession>A0ABW0I7K6</accession>
<dbReference type="Gene3D" id="3.30.360.10">
    <property type="entry name" value="Dihydrodipicolinate Reductase, domain 2"/>
    <property type="match status" value="1"/>
</dbReference>
<dbReference type="SUPFAM" id="SSF51735">
    <property type="entry name" value="NAD(P)-binding Rossmann-fold domains"/>
    <property type="match status" value="1"/>
</dbReference>
<evidence type="ECO:0000259" key="1">
    <source>
        <dbReference type="Pfam" id="PF01408"/>
    </source>
</evidence>
<keyword evidence="4" id="KW-1185">Reference proteome</keyword>
<gene>
    <name evidence="3" type="ORF">ACFPMF_04215</name>
</gene>
<dbReference type="InterPro" id="IPR006311">
    <property type="entry name" value="TAT_signal"/>
</dbReference>
<dbReference type="Gene3D" id="3.40.50.720">
    <property type="entry name" value="NAD(P)-binding Rossmann-like Domain"/>
    <property type="match status" value="1"/>
</dbReference>
<feature type="domain" description="Gfo/Idh/MocA-like oxidoreductase bacterial type C-terminal" evidence="2">
    <location>
        <begin position="398"/>
        <end position="468"/>
    </location>
</feature>
<dbReference type="InterPro" id="IPR043906">
    <property type="entry name" value="Gfo/Idh/MocA_OxRdtase_bact_C"/>
</dbReference>
<reference evidence="4" key="1">
    <citation type="journal article" date="2019" name="Int. J. Syst. Evol. Microbiol.">
        <title>The Global Catalogue of Microorganisms (GCM) 10K type strain sequencing project: providing services to taxonomists for standard genome sequencing and annotation.</title>
        <authorList>
            <consortium name="The Broad Institute Genomics Platform"/>
            <consortium name="The Broad Institute Genome Sequencing Center for Infectious Disease"/>
            <person name="Wu L."/>
            <person name="Ma J."/>
        </authorList>
    </citation>
    <scope>NUCLEOTIDE SEQUENCE [LARGE SCALE GENOMIC DNA]</scope>
    <source>
        <strain evidence="4">CCUG 55250</strain>
    </source>
</reference>
<name>A0ABW0I7K6_9BACT</name>
<dbReference type="EMBL" id="JBHSMA010000001">
    <property type="protein sequence ID" value="MFC5408497.1"/>
    <property type="molecule type" value="Genomic_DNA"/>
</dbReference>
<dbReference type="PANTHER" id="PTHR43818">
    <property type="entry name" value="BCDNA.GH03377"/>
    <property type="match status" value="1"/>
</dbReference>
<dbReference type="PROSITE" id="PS51318">
    <property type="entry name" value="TAT"/>
    <property type="match status" value="1"/>
</dbReference>
<feature type="domain" description="Gfo/Idh/MocA-like oxidoreductase bacterial type C-terminal" evidence="2">
    <location>
        <begin position="227"/>
        <end position="351"/>
    </location>
</feature>
<proteinExistence type="predicted"/>
<comment type="caution">
    <text evidence="3">The sequence shown here is derived from an EMBL/GenBank/DDBJ whole genome shotgun (WGS) entry which is preliminary data.</text>
</comment>
<organism evidence="3 4">
    <name type="scientific">Larkinella bovis</name>
    <dbReference type="NCBI Taxonomy" id="683041"/>
    <lineage>
        <taxon>Bacteria</taxon>
        <taxon>Pseudomonadati</taxon>
        <taxon>Bacteroidota</taxon>
        <taxon>Cytophagia</taxon>
        <taxon>Cytophagales</taxon>
        <taxon>Spirosomataceae</taxon>
        <taxon>Larkinella</taxon>
    </lineage>
</organism>
<protein>
    <submittedName>
        <fullName evidence="3">Gfo/Idh/MocA family protein</fullName>
    </submittedName>
</protein>
<feature type="domain" description="Gfo/Idh/MocA-like oxidoreductase N-terminal" evidence="1">
    <location>
        <begin position="55"/>
        <end position="186"/>
    </location>
</feature>
<dbReference type="InterPro" id="IPR000683">
    <property type="entry name" value="Gfo/Idh/MocA-like_OxRdtase_N"/>
</dbReference>
<evidence type="ECO:0000313" key="4">
    <source>
        <dbReference type="Proteomes" id="UP001596106"/>
    </source>
</evidence>
<dbReference type="PANTHER" id="PTHR43818:SF5">
    <property type="entry name" value="OXIDOREDUCTASE FAMILY PROTEIN"/>
    <property type="match status" value="1"/>
</dbReference>
<dbReference type="RefSeq" id="WP_379841426.1">
    <property type="nucleotide sequence ID" value="NZ_JBHSMA010000001.1"/>
</dbReference>
<evidence type="ECO:0000313" key="3">
    <source>
        <dbReference type="EMBL" id="MFC5408497.1"/>
    </source>
</evidence>
<dbReference type="Proteomes" id="UP001596106">
    <property type="component" value="Unassembled WGS sequence"/>
</dbReference>
<dbReference type="SUPFAM" id="SSF55347">
    <property type="entry name" value="Glyceraldehyde-3-phosphate dehydrogenase-like, C-terminal domain"/>
    <property type="match status" value="1"/>
</dbReference>
<sequence>MEPEKKSVLSRKSVTRRKFLDLTTKGTLATTALISGFPAIVPASVFGKNAPSNRINIGALGVGRISRTHDMPSVLQYDNALIMAVCDVDSKRAEDGKQLVNRYYTKKNGKDYDGVKVYTDYRELLTNKDIDAVIISTPDHWHAPMVVHSVEAGKDVYMQKPASLTISEGRLMADAVKRTGRIMQVGSQQRSSHQFRYAAELVRNGRIGQLKTVYVGLPGDPSGDEEPQMPVPKNLNYDMWLGTTPEVYYTEKRVHPQVGYDRPGWLRCEQFGAGMITGWGSHHIDCAHWAMNTEYTGPVEIWGKADFPKSGLWDVHGIFRTEARYENGVHMIVSNELPNGIRFEGTEGWIFVSRGDASVTASDPVDKQRAAKALDASDPKILSSVIGPNEIHLTVSKEHHGNWLESIVSRKEPIAPAEVGHRSCSACLLHHAAMKLNRKLYWDPQKEQFKNDADANKLLSRTQRSPYAIKAVASTKSR</sequence>